<name>A0A0M0JP65_9EUKA</name>
<evidence type="ECO:0000313" key="2">
    <source>
        <dbReference type="EMBL" id="KOO28391.1"/>
    </source>
</evidence>
<feature type="region of interest" description="Disordered" evidence="1">
    <location>
        <begin position="1239"/>
        <end position="1290"/>
    </location>
</feature>
<reference evidence="3" key="1">
    <citation type="journal article" date="2015" name="PLoS Genet.">
        <title>Genome Sequence and Transcriptome Analyses of Chrysochromulina tobin: Metabolic Tools for Enhanced Algal Fitness in the Prominent Order Prymnesiales (Haptophyceae).</title>
        <authorList>
            <person name="Hovde B.T."/>
            <person name="Deodato C.R."/>
            <person name="Hunsperger H.M."/>
            <person name="Ryken S.A."/>
            <person name="Yost W."/>
            <person name="Jha R.K."/>
            <person name="Patterson J."/>
            <person name="Monnat R.J. Jr."/>
            <person name="Barlow S.B."/>
            <person name="Starkenburg S.R."/>
            <person name="Cattolico R.A."/>
        </authorList>
    </citation>
    <scope>NUCLEOTIDE SEQUENCE</scope>
    <source>
        <strain evidence="3">CCMP291</strain>
    </source>
</reference>
<sequence length="2161" mass="242225">MKLIALFSFGVVQLHELTTVKFPKGMDMGSVAVMGAGDPHDTSKMTAEFREITSKLSEGFEVLRGSEWFPRVEFTQCFIGATAWYRNLESGEARHAAATTFLDDLKANLQALLTASNIKAPVTWSCISEDDEAQYEFKAVEYATKCAGHAAPTANIGMGSGSVQLVAYDAKNSFLTSLKEGEKLIEEDRMHGLAKWSQIVSDAISSTTLTSLIRKAAADKARPPVRVVLISGGYYAGVAAKLVDKKQLTYSYAPALECHAKLIALRDDADANAKDIANVARLITILDTIFGSDLEHVEYLFARDWNLQGVNFRTTWTAGWYLEAMVRSKFQDRAPEVAPTETPAEPLNAIALEVQENQVRLFAIFTRPHVRLIELAHISKNIKEMAAKVSCEDEQLDKNAAQLRYVCNQLEKGLDKLIAKEPDVPLNSFEHGCIRATTWYGRLSPEDRPEVDEMMKRLSDSLKNKCISLKMKKMKKCNLAMEEMTAEQRGVFQMMAVQFAMKKNGLVDCDGVLASDSDAVYLSSMHAKGAAIIDAGLLKAVEIYESKGSTALRTLVQTSWDQCDDVDGVKAALVAQTATNEKPKRLVLIGDFYDVARAAGAFEPSADHKPAYMDAATLQQKLATFMEGKPSYKDGANAIRLQLLLQLVSNAPSLENVKCMIARDWKVDGLTFEANWVTGWALSLKRTGASEKTVLDHAPRPQGAEEDDEVEQLREDEVDEDEEAVYEDVLDFDDFLGVLGVEDDEDESKAPKGHLDNQLKQKKQATIESIDFRMGNAQATVKVMKPTGGDGGRYEEAKEQQIEEGPNGEWHHLVVPAGSYLDVTPIMEPKFGYWTHWSVQIDCRYTTTGEGGGIALIGVNDETLPAYIRHFDGLGSDRPPSAQADSLAEPDDVKAINKEAQVEEGKALTKEQTQKIAELMDVEKQKHLKEAAYRSAQWHRLVITEDYYKDQIKLFIDGKEVSQAIQTYRAIYGRFQLFPSTNAACRLQHDLLVRMIVFTGGSDESFTWTNERILRDSLMVNDDLPLEVMRNVMRARELREGLYFPTTLIDRHELKRVRSLLLKPEPPVLWSHQLVNALLSQDPGYGWLTVNELASDWRRFAEDMMKTDLLKPHGLNDEGSLAILRSMREALRQILEKHKLVSDLKVEDDDGKKDDREKKTQTSDWEAEQKKAKSHLEVIKSLAEYDPTSVHIVPLHNAPGLIFLVITAESSAEMARMTRSESLLIKDLLAELVEPEQLEADADQNETKDGSHGKRAGHEGIHKDADNAGKGLIDHSHETRAPGNSQGEGRPLEEVLAAIHKKCERLYSTAEVQSVWRKSGTDGQRQFSLLLVSGKLVFQRNAAFQRAFRLTVVNMGQEREHHSRMPTGQGILFNAYVEFKAIPESRMLSEIWWVMLFVNTHRLKGHLRPLYMQMLPWLVQMPLDDLHRRQHEEALVSPFSYWSELRPETEHLLYSWVAVLVLLLLLRGHSRLEIDWIFFLFRVFFLLKSEGDMRLFMKHKSVLPPKLISQLEDLVKAVALEAAEAADAAVAVKRVGSHLAPQPWRRWFLVASEEMSASATSKLDSHVLHMVLEKTMSVRQMLDDVKVKLRPPKPEMLRLTRSPHEPARAVRQPLLQQHLHWDAFHLLGRNSMELAGESLLDKDMSGLLGMHLFEKELYEVCAVGDLTPVLCAQVLKRTLEVCIKLSNLTDAKWSAQLVCALLSNIFLKVLPMPQSNDHCIWKRNEVEYSGPDAKALPEYSLGYVTQTLQRLMEVLAHNSNVIALGVWHAELLLISGTIAAITDAICRRDGQKPESAALTKVLTGAFGKLPGEELYSSGGASCYAIGIRSFERRTANVSFRMYHHYLARTAILDYFYGLKVQPCNELFDLENKEGDGLNVLHGSGKECATWRFFKKLGQLCYSRETNFIHDPHSDLLHMGPENIAFRDVMAYFKIFTLTADFDHPFQIGNRDGAQAALKRHQFSLRFMVKNQSYAVLATDCLFFSAASEAENSKPILKPMETASAVSFHTARMVSGDPENDVLHIRRLPEFPGLQPSSVELLLQYLTVPYLRIPLVIEFFTSEDHINALKDPKLRRLVEAAIFEPGAYLPHESAQLDALHDLPPKDGVAATATRYGVLLNEVSQSGPRLLSSMTKLLKLVLTFGASAAEQANATRATPRATP</sequence>
<protein>
    <submittedName>
        <fullName evidence="2">Ef hand domain-containing protein</fullName>
    </submittedName>
</protein>
<evidence type="ECO:0000313" key="3">
    <source>
        <dbReference type="Proteomes" id="UP000037460"/>
    </source>
</evidence>
<gene>
    <name evidence="2" type="ORF">Ctob_009724</name>
</gene>
<keyword evidence="3" id="KW-1185">Reference proteome</keyword>
<feature type="compositionally biased region" description="Basic and acidic residues" evidence="1">
    <location>
        <begin position="1245"/>
        <end position="1280"/>
    </location>
</feature>
<dbReference type="OrthoDB" id="10693165at2759"/>
<comment type="caution">
    <text evidence="2">The sequence shown here is derived from an EMBL/GenBank/DDBJ whole genome shotgun (WGS) entry which is preliminary data.</text>
</comment>
<proteinExistence type="predicted"/>
<organism evidence="2 3">
    <name type="scientific">Chrysochromulina tobinii</name>
    <dbReference type="NCBI Taxonomy" id="1460289"/>
    <lineage>
        <taxon>Eukaryota</taxon>
        <taxon>Haptista</taxon>
        <taxon>Haptophyta</taxon>
        <taxon>Prymnesiophyceae</taxon>
        <taxon>Prymnesiales</taxon>
        <taxon>Chrysochromulinaceae</taxon>
        <taxon>Chrysochromulina</taxon>
    </lineage>
</organism>
<evidence type="ECO:0000256" key="1">
    <source>
        <dbReference type="SAM" id="MobiDB-lite"/>
    </source>
</evidence>
<dbReference type="EMBL" id="JWZX01002574">
    <property type="protein sequence ID" value="KOO28391.1"/>
    <property type="molecule type" value="Genomic_DNA"/>
</dbReference>
<feature type="region of interest" description="Disordered" evidence="1">
    <location>
        <begin position="1145"/>
        <end position="1170"/>
    </location>
</feature>
<dbReference type="Proteomes" id="UP000037460">
    <property type="component" value="Unassembled WGS sequence"/>
</dbReference>
<accession>A0A0M0JP65</accession>